<feature type="compositionally biased region" description="Polar residues" evidence="2">
    <location>
        <begin position="259"/>
        <end position="276"/>
    </location>
</feature>
<keyword evidence="4" id="KW-0614">Plasmid</keyword>
<evidence type="ECO:0000256" key="2">
    <source>
        <dbReference type="SAM" id="MobiDB-lite"/>
    </source>
</evidence>
<organism evidence="4 5">
    <name type="scientific">Burkholderia gladioli (strain BSR3)</name>
    <dbReference type="NCBI Taxonomy" id="999541"/>
    <lineage>
        <taxon>Bacteria</taxon>
        <taxon>Pseudomonadati</taxon>
        <taxon>Pseudomonadota</taxon>
        <taxon>Betaproteobacteria</taxon>
        <taxon>Burkholderiales</taxon>
        <taxon>Burkholderiaceae</taxon>
        <taxon>Burkholderia</taxon>
    </lineage>
</organism>
<dbReference type="InterPro" id="IPR003115">
    <property type="entry name" value="ParB_N"/>
</dbReference>
<comment type="similarity">
    <text evidence="1">Belongs to the ParB family.</text>
</comment>
<proteinExistence type="inferred from homology"/>
<dbReference type="Gene3D" id="1.10.10.2830">
    <property type="match status" value="1"/>
</dbReference>
<protein>
    <submittedName>
        <fullName evidence="4">Partition protein B</fullName>
    </submittedName>
</protein>
<evidence type="ECO:0000256" key="1">
    <source>
        <dbReference type="ARBA" id="ARBA00006295"/>
    </source>
</evidence>
<dbReference type="Gene3D" id="3.90.1530.30">
    <property type="match status" value="1"/>
</dbReference>
<dbReference type="InterPro" id="IPR036086">
    <property type="entry name" value="ParB/Sulfiredoxin_sf"/>
</dbReference>
<dbReference type="GO" id="GO:0003677">
    <property type="term" value="F:DNA binding"/>
    <property type="evidence" value="ECO:0007669"/>
    <property type="project" value="InterPro"/>
</dbReference>
<dbReference type="AlphaFoldDB" id="F2LSC0"/>
<evidence type="ECO:0000313" key="4">
    <source>
        <dbReference type="EMBL" id="AEA65716.1"/>
    </source>
</evidence>
<dbReference type="InterPro" id="IPR004437">
    <property type="entry name" value="ParB/RepB/Spo0J"/>
</dbReference>
<dbReference type="PANTHER" id="PTHR33375">
    <property type="entry name" value="CHROMOSOME-PARTITIONING PROTEIN PARB-RELATED"/>
    <property type="match status" value="1"/>
</dbReference>
<dbReference type="SUPFAM" id="SSF110849">
    <property type="entry name" value="ParB/Sulfiredoxin"/>
    <property type="match status" value="1"/>
</dbReference>
<sequence>MAGVFGKSIAKASAIQANLKSVNADVLAQFIDTSKIRCRKQTRRADNPGFAPDAIKELSDSIVANRQTDPIILRPDPDKLAEYLVVAGERRFRACALAGIQVLAFVWEMNDDQHRAIQIAENLHRADLTAQEVASELQVDYERLGTYEKVAVVWGKGVNWVHERIKFLNVITTEGAAQQAFNAGLTADVSTVNEIARLDKADPEAARALVESAAADPGMNLRRAAREALKETKATNATPSAPKKSGNKPEQAPPVQSALVPQQSIQQDVIGQPDTTDASDPDHEDSEDGEGPALLTNPVAQAPAARTVPRLLNLTQFSAACNEAGGGQVRFEREEWIAACHGGELEDGFDNLETLLGRLAIAGVSRIEVEFGGLAE</sequence>
<dbReference type="RefSeq" id="WP_013691851.1">
    <property type="nucleotide sequence ID" value="NC_015378.1"/>
</dbReference>
<dbReference type="NCBIfam" id="TIGR00180">
    <property type="entry name" value="parB_part"/>
    <property type="match status" value="1"/>
</dbReference>
<evidence type="ECO:0000259" key="3">
    <source>
        <dbReference type="SMART" id="SM00470"/>
    </source>
</evidence>
<dbReference type="InterPro" id="IPR050336">
    <property type="entry name" value="Chromosome_partition/occlusion"/>
</dbReference>
<gene>
    <name evidence="4" type="ordered locus">bgla_3p0140</name>
</gene>
<dbReference type="GO" id="GO:0005694">
    <property type="term" value="C:chromosome"/>
    <property type="evidence" value="ECO:0007669"/>
    <property type="project" value="TreeGrafter"/>
</dbReference>
<dbReference type="SMART" id="SM00470">
    <property type="entry name" value="ParB"/>
    <property type="match status" value="1"/>
</dbReference>
<dbReference type="Pfam" id="PF02195">
    <property type="entry name" value="ParB_N"/>
    <property type="match status" value="1"/>
</dbReference>
<keyword evidence="5" id="KW-1185">Reference proteome</keyword>
<dbReference type="KEGG" id="bgd:bgla_3p0140"/>
<feature type="region of interest" description="Disordered" evidence="2">
    <location>
        <begin position="230"/>
        <end position="295"/>
    </location>
</feature>
<reference evidence="4 5" key="1">
    <citation type="journal article" date="2011" name="J. Bacteriol.">
        <title>Complete genome sequence of Burkholderia gladioli BSR3.</title>
        <authorList>
            <person name="Seo Y.S."/>
            <person name="Lim J."/>
            <person name="Choi B.S."/>
            <person name="Kim H."/>
            <person name="Goo E."/>
            <person name="Lee B."/>
            <person name="Lim J.S."/>
            <person name="Choi I.Y."/>
            <person name="Moon J.S."/>
            <person name="Kim J."/>
            <person name="Hwang I."/>
        </authorList>
    </citation>
    <scope>NUCLEOTIDE SEQUENCE [LARGE SCALE GENOMIC DNA]</scope>
    <source>
        <strain evidence="5">BSR3</strain>
    </source>
</reference>
<name>F2LSC0_BURGS</name>
<dbReference type="Proteomes" id="UP000008316">
    <property type="component" value="Plasmid bgla_3p"/>
</dbReference>
<dbReference type="GO" id="GO:0007059">
    <property type="term" value="P:chromosome segregation"/>
    <property type="evidence" value="ECO:0007669"/>
    <property type="project" value="TreeGrafter"/>
</dbReference>
<feature type="compositionally biased region" description="Acidic residues" evidence="2">
    <location>
        <begin position="277"/>
        <end position="290"/>
    </location>
</feature>
<feature type="domain" description="ParB-like N-terminal" evidence="3">
    <location>
        <begin position="29"/>
        <end position="123"/>
    </location>
</feature>
<evidence type="ECO:0000313" key="5">
    <source>
        <dbReference type="Proteomes" id="UP000008316"/>
    </source>
</evidence>
<geneLocation type="plasmid" evidence="4 5">
    <name>bgla_3p</name>
</geneLocation>
<dbReference type="PANTHER" id="PTHR33375:SF1">
    <property type="entry name" value="CHROMOSOME-PARTITIONING PROTEIN PARB-RELATED"/>
    <property type="match status" value="1"/>
</dbReference>
<dbReference type="HOGENOM" id="CLU_735040_0_0_4"/>
<dbReference type="EMBL" id="CP002603">
    <property type="protein sequence ID" value="AEA65716.1"/>
    <property type="molecule type" value="Genomic_DNA"/>
</dbReference>
<accession>F2LSC0</accession>